<evidence type="ECO:0000256" key="2">
    <source>
        <dbReference type="SAM" id="MobiDB-lite"/>
    </source>
</evidence>
<comment type="caution">
    <text evidence="3">The sequence shown here is derived from an EMBL/GenBank/DDBJ whole genome shotgun (WGS) entry which is preliminary data.</text>
</comment>
<gene>
    <name evidence="3" type="ORF">PGTUg99_002204</name>
</gene>
<accession>A0A5B0LJK0</accession>
<name>A0A5B0LJK0_PUCGR</name>
<feature type="coiled-coil region" evidence="1">
    <location>
        <begin position="18"/>
        <end position="94"/>
    </location>
</feature>
<keyword evidence="1" id="KW-0175">Coiled coil</keyword>
<proteinExistence type="predicted"/>
<dbReference type="EMBL" id="VDEP01000521">
    <property type="protein sequence ID" value="KAA1063808.1"/>
    <property type="molecule type" value="Genomic_DNA"/>
</dbReference>
<evidence type="ECO:0000256" key="1">
    <source>
        <dbReference type="SAM" id="Coils"/>
    </source>
</evidence>
<feature type="region of interest" description="Disordered" evidence="2">
    <location>
        <begin position="160"/>
        <end position="183"/>
    </location>
</feature>
<dbReference type="Gene3D" id="1.20.5.340">
    <property type="match status" value="1"/>
</dbReference>
<organism evidence="3 4">
    <name type="scientific">Puccinia graminis f. sp. tritici</name>
    <dbReference type="NCBI Taxonomy" id="56615"/>
    <lineage>
        <taxon>Eukaryota</taxon>
        <taxon>Fungi</taxon>
        <taxon>Dikarya</taxon>
        <taxon>Basidiomycota</taxon>
        <taxon>Pucciniomycotina</taxon>
        <taxon>Pucciniomycetes</taxon>
        <taxon>Pucciniales</taxon>
        <taxon>Pucciniaceae</taxon>
        <taxon>Puccinia</taxon>
    </lineage>
</organism>
<sequence>MKEKEGLEKQLSASVLKFQDMEDAMLKIERERSAWNRQVEDLKSKLEVELTKRVELEHDNSSLEKDLKVHKDTVSEHEKNAAGLRKELTLKNQELHKAISLQDKTIVEHVHVLEEAKKYTDRQLSEAQALLRDQTGQLKLLDRTVARLKGEAEDLTRELQKEKAQNRQSHAQHRRVSGANDNKNEVHLLKLNLDKEKVARNQAEANGWFSYLLSLSIKVDYKQNSDSFLCHQSGSCRLSLRMHKKGSQVWAMLDGARMQK</sequence>
<evidence type="ECO:0000313" key="4">
    <source>
        <dbReference type="Proteomes" id="UP000325313"/>
    </source>
</evidence>
<protein>
    <submittedName>
        <fullName evidence="3">Uncharacterized protein</fullName>
    </submittedName>
</protein>
<reference evidence="3 4" key="1">
    <citation type="submission" date="2019-05" db="EMBL/GenBank/DDBJ databases">
        <title>Emergence of the Ug99 lineage of the wheat stem rust pathogen through somatic hybridization.</title>
        <authorList>
            <person name="Li F."/>
            <person name="Upadhyaya N.M."/>
            <person name="Sperschneider J."/>
            <person name="Matny O."/>
            <person name="Nguyen-Phuc H."/>
            <person name="Mago R."/>
            <person name="Raley C."/>
            <person name="Miller M.E."/>
            <person name="Silverstein K.A.T."/>
            <person name="Henningsen E."/>
            <person name="Hirsch C.D."/>
            <person name="Visser B."/>
            <person name="Pretorius Z.A."/>
            <person name="Steffenson B.J."/>
            <person name="Schwessinger B."/>
            <person name="Dodds P.N."/>
            <person name="Figueroa M."/>
        </authorList>
    </citation>
    <scope>NUCLEOTIDE SEQUENCE [LARGE SCALE GENOMIC DNA]</scope>
    <source>
        <strain evidence="3 4">Ug99</strain>
    </source>
</reference>
<dbReference type="AlphaFoldDB" id="A0A5B0LJK0"/>
<dbReference type="Proteomes" id="UP000325313">
    <property type="component" value="Unassembled WGS sequence"/>
</dbReference>
<evidence type="ECO:0000313" key="3">
    <source>
        <dbReference type="EMBL" id="KAA1063808.1"/>
    </source>
</evidence>